<dbReference type="PRINTS" id="PR00412">
    <property type="entry name" value="EPOXHYDRLASE"/>
</dbReference>
<evidence type="ECO:0000256" key="1">
    <source>
        <dbReference type="ARBA" id="ARBA00022801"/>
    </source>
</evidence>
<evidence type="ECO:0000313" key="4">
    <source>
        <dbReference type="Proteomes" id="UP001148299"/>
    </source>
</evidence>
<dbReference type="InterPro" id="IPR000639">
    <property type="entry name" value="Epox_hydrolase-like"/>
</dbReference>
<dbReference type="EMBL" id="JAPZBR010000001">
    <property type="protein sequence ID" value="KAJ5366349.1"/>
    <property type="molecule type" value="Genomic_DNA"/>
</dbReference>
<evidence type="ECO:0000313" key="3">
    <source>
        <dbReference type="EMBL" id="KAJ5366349.1"/>
    </source>
</evidence>
<dbReference type="Proteomes" id="UP001148299">
    <property type="component" value="Unassembled WGS sequence"/>
</dbReference>
<comment type="similarity">
    <text evidence="2">Belongs to the AB hydrolase superfamily. Epoxide hydrolase family.</text>
</comment>
<proteinExistence type="inferred from homology"/>
<dbReference type="SUPFAM" id="SSF53474">
    <property type="entry name" value="alpha/beta-Hydrolases"/>
    <property type="match status" value="1"/>
</dbReference>
<comment type="caution">
    <text evidence="3">The sequence shown here is derived from an EMBL/GenBank/DDBJ whole genome shotgun (WGS) entry which is preliminary data.</text>
</comment>
<gene>
    <name evidence="3" type="ORF">N7541_000290</name>
</gene>
<dbReference type="PANTHER" id="PTHR43329">
    <property type="entry name" value="EPOXIDE HYDROLASE"/>
    <property type="match status" value="1"/>
</dbReference>
<dbReference type="AlphaFoldDB" id="A0A9W9RWI3"/>
<evidence type="ECO:0000256" key="2">
    <source>
        <dbReference type="ARBA" id="ARBA00038334"/>
    </source>
</evidence>
<dbReference type="Gene3D" id="3.40.50.1820">
    <property type="entry name" value="alpha/beta hydrolase"/>
    <property type="match status" value="1"/>
</dbReference>
<dbReference type="GO" id="GO:0016787">
    <property type="term" value="F:hydrolase activity"/>
    <property type="evidence" value="ECO:0007669"/>
    <property type="project" value="UniProtKB-KW"/>
</dbReference>
<accession>A0A9W9RWI3</accession>
<reference evidence="3" key="2">
    <citation type="journal article" date="2023" name="IMA Fungus">
        <title>Comparative genomic study of the Penicillium genus elucidates a diverse pangenome and 15 lateral gene transfer events.</title>
        <authorList>
            <person name="Petersen C."/>
            <person name="Sorensen T."/>
            <person name="Nielsen M.R."/>
            <person name="Sondergaard T.E."/>
            <person name="Sorensen J.L."/>
            <person name="Fitzpatrick D.A."/>
            <person name="Frisvad J.C."/>
            <person name="Nielsen K.L."/>
        </authorList>
    </citation>
    <scope>NUCLEOTIDE SEQUENCE</scope>
    <source>
        <strain evidence="3">IBT 35675</strain>
    </source>
</reference>
<organism evidence="3 4">
    <name type="scientific">Penicillium brevicompactum</name>
    <dbReference type="NCBI Taxonomy" id="5074"/>
    <lineage>
        <taxon>Eukaryota</taxon>
        <taxon>Fungi</taxon>
        <taxon>Dikarya</taxon>
        <taxon>Ascomycota</taxon>
        <taxon>Pezizomycotina</taxon>
        <taxon>Eurotiomycetes</taxon>
        <taxon>Eurotiomycetidae</taxon>
        <taxon>Eurotiales</taxon>
        <taxon>Aspergillaceae</taxon>
        <taxon>Penicillium</taxon>
    </lineage>
</organism>
<dbReference type="GO" id="GO:0072330">
    <property type="term" value="P:monocarboxylic acid biosynthetic process"/>
    <property type="evidence" value="ECO:0007669"/>
    <property type="project" value="UniProtKB-ARBA"/>
</dbReference>
<reference evidence="3" key="1">
    <citation type="submission" date="2022-12" db="EMBL/GenBank/DDBJ databases">
        <authorList>
            <person name="Petersen C."/>
        </authorList>
    </citation>
    <scope>NUCLEOTIDE SEQUENCE</scope>
    <source>
        <strain evidence="3">IBT 35675</strain>
    </source>
</reference>
<evidence type="ECO:0008006" key="5">
    <source>
        <dbReference type="Google" id="ProtNLM"/>
    </source>
</evidence>
<sequence>MVVDKIQVSGDSRVEYKTANLNGHTYSYLLSQPKSGTYKATIFLIHGFPDISMGWRYQIPMLVDMGLRVVAPDCLGYGRTVSFQDFMVIIPKDLTIAGCTRRLHTLLAQKLRSRHQSPGDPSRRDSDHPRGAAFAYRIALWYPELVSHLFTVCVPYARPMKEGISLESLVQNAAPHFAYQLQFKSGELEKVIRSKSDIRQFLLALYGGRTEAGEVGFDAHKGVLVDKIGGLKPSRLLTEEELEYYTNEFARSGVHGPLNWYRTREVNHREELEILDRQIQIPTLFIQALRDQALPPHLGKSMAKHIPNFTLKQVNTSHWALWEKPEEVNTIISDWLKESVFVGRAGKL</sequence>
<dbReference type="InterPro" id="IPR029058">
    <property type="entry name" value="AB_hydrolase_fold"/>
</dbReference>
<name>A0A9W9RWI3_PENBR</name>
<keyword evidence="4" id="KW-1185">Reference proteome</keyword>
<dbReference type="GO" id="GO:0017000">
    <property type="term" value="P:antibiotic biosynthetic process"/>
    <property type="evidence" value="ECO:0007669"/>
    <property type="project" value="UniProtKB-ARBA"/>
</dbReference>
<protein>
    <recommendedName>
        <fullName evidence="5">Epoxide hydrolase</fullName>
    </recommendedName>
</protein>
<keyword evidence="1" id="KW-0378">Hydrolase</keyword>